<dbReference type="GO" id="GO:0048039">
    <property type="term" value="F:ubiquinone binding"/>
    <property type="evidence" value="ECO:0007669"/>
    <property type="project" value="TreeGrafter"/>
</dbReference>
<keyword evidence="12 17" id="KW-0520">NAD</keyword>
<feature type="transmembrane region" description="Helical" evidence="17">
    <location>
        <begin position="367"/>
        <end position="393"/>
    </location>
</feature>
<keyword evidence="10 17" id="KW-0249">Electron transport</keyword>
<reference evidence="20" key="1">
    <citation type="submission" date="2020-06" db="EMBL/GenBank/DDBJ databases">
        <authorList>
            <person name="Wang Y."/>
            <person name="Zhong X."/>
        </authorList>
    </citation>
    <scope>NUCLEOTIDE SEQUENCE</scope>
</reference>
<feature type="transmembrane region" description="Helical" evidence="17">
    <location>
        <begin position="82"/>
        <end position="100"/>
    </location>
</feature>
<evidence type="ECO:0000256" key="6">
    <source>
        <dbReference type="ARBA" id="ARBA00022448"/>
    </source>
</evidence>
<feature type="transmembrane region" description="Helical" evidence="17">
    <location>
        <begin position="52"/>
        <end position="70"/>
    </location>
</feature>
<keyword evidence="8 17" id="KW-0812">Transmembrane</keyword>
<keyword evidence="6 17" id="KW-0813">Transport</keyword>
<feature type="transmembrane region" description="Helical" evidence="17">
    <location>
        <begin position="295"/>
        <end position="316"/>
    </location>
</feature>
<dbReference type="PANTHER" id="PTHR43507:SF20">
    <property type="entry name" value="NADH-UBIQUINONE OXIDOREDUCTASE CHAIN 4"/>
    <property type="match status" value="1"/>
</dbReference>
<evidence type="ECO:0000256" key="1">
    <source>
        <dbReference type="ARBA" id="ARBA00003257"/>
    </source>
</evidence>
<accession>A0A7L8XEM6</accession>
<evidence type="ECO:0000256" key="17">
    <source>
        <dbReference type="RuleBase" id="RU003297"/>
    </source>
</evidence>
<protein>
    <recommendedName>
        <fullName evidence="5 17">NADH-ubiquinone oxidoreductase chain 4</fullName>
        <ecNumber evidence="4 17">7.1.1.2</ecNumber>
    </recommendedName>
</protein>
<feature type="domain" description="NADH:quinone oxidoreductase/Mrp antiporter transmembrane" evidence="18">
    <location>
        <begin position="104"/>
        <end position="384"/>
    </location>
</feature>
<feature type="transmembrane region" description="Helical" evidence="17">
    <location>
        <begin position="267"/>
        <end position="289"/>
    </location>
</feature>
<evidence type="ECO:0000256" key="5">
    <source>
        <dbReference type="ARBA" id="ARBA00021006"/>
    </source>
</evidence>
<feature type="transmembrane region" description="Helical" evidence="17">
    <location>
        <begin position="178"/>
        <end position="198"/>
    </location>
</feature>
<keyword evidence="14 17" id="KW-0496">Mitochondrion</keyword>
<keyword evidence="13 17" id="KW-0830">Ubiquinone</keyword>
<evidence type="ECO:0000256" key="11">
    <source>
        <dbReference type="ARBA" id="ARBA00022989"/>
    </source>
</evidence>
<evidence type="ECO:0000256" key="4">
    <source>
        <dbReference type="ARBA" id="ARBA00012944"/>
    </source>
</evidence>
<keyword evidence="7 17" id="KW-0679">Respiratory chain</keyword>
<feature type="domain" description="NADH:ubiquinone oxidoreductase chain 4 N-terminal" evidence="19">
    <location>
        <begin position="1"/>
        <end position="99"/>
    </location>
</feature>
<comment type="function">
    <text evidence="1">Core subunit of the mitochondrial membrane respiratory chain NADH dehydrogenase (Complex I) that is believed to belong to the minimal assembly required for catalysis. Complex I functions in the transfer of electrons from NADH to the respiratory chain. The immediate electron acceptor for the enzyme is believed to be ubiquinone.</text>
</comment>
<comment type="catalytic activity">
    <reaction evidence="16 17">
        <text>a ubiquinone + NADH + 5 H(+)(in) = a ubiquinol + NAD(+) + 4 H(+)(out)</text>
        <dbReference type="Rhea" id="RHEA:29091"/>
        <dbReference type="Rhea" id="RHEA-COMP:9565"/>
        <dbReference type="Rhea" id="RHEA-COMP:9566"/>
        <dbReference type="ChEBI" id="CHEBI:15378"/>
        <dbReference type="ChEBI" id="CHEBI:16389"/>
        <dbReference type="ChEBI" id="CHEBI:17976"/>
        <dbReference type="ChEBI" id="CHEBI:57540"/>
        <dbReference type="ChEBI" id="CHEBI:57945"/>
        <dbReference type="EC" id="7.1.1.2"/>
    </reaction>
</comment>
<dbReference type="PANTHER" id="PTHR43507">
    <property type="entry name" value="NADH-UBIQUINONE OXIDOREDUCTASE CHAIN 4"/>
    <property type="match status" value="1"/>
</dbReference>
<dbReference type="PRINTS" id="PR01437">
    <property type="entry name" value="NUOXDRDTASE4"/>
</dbReference>
<gene>
    <name evidence="20" type="primary">nad4</name>
</gene>
<feature type="transmembrane region" description="Helical" evidence="17">
    <location>
        <begin position="106"/>
        <end position="127"/>
    </location>
</feature>
<evidence type="ECO:0000256" key="7">
    <source>
        <dbReference type="ARBA" id="ARBA00022660"/>
    </source>
</evidence>
<name>A0A7L8XEM6_9NEOP</name>
<sequence>MMKFMFYMIFMYFISDYWVLLVSSLGLIFLFMMMSSFSFIFSNLSLNMGLDYISMNFVLLLMWIVMLMLLSSLNILKYKKFLKFYMFNILTMMLFIYMAFIFLNFFFFFFFFEGSMIPILIFIIGWGGNFERVQAGMYLIFYTLFMSLPLLISLIILFNDKSCLLMMYVFEVNNMLLYFFLILAFLVKMPMFVVHLWLPKAHVEAPVFGSMILAGIMLKLGGYGIIRVMMSLISVNLQLSYIFSTISLLGGMCLSLVCLYQVDMKMLIAYSSVVHMSLVLLGIMSMSWLGLIGGMILMVGHGLCSSGLFFLVGVIYNRSKSRSLMLNKGFINLYPYLTLYWFLLVIINMGVPPFLNYFSELMLFINIINYSSFLMWILMLMSFFSSLYGVYLYTMSQHGKINSGLSYMLQMIMVEEYLVLFLHFLPLLILILHVNEFYSVLL</sequence>
<evidence type="ECO:0000259" key="19">
    <source>
        <dbReference type="Pfam" id="PF01059"/>
    </source>
</evidence>
<dbReference type="GO" id="GO:0042773">
    <property type="term" value="P:ATP synthesis coupled electron transport"/>
    <property type="evidence" value="ECO:0007669"/>
    <property type="project" value="InterPro"/>
</dbReference>
<evidence type="ECO:0000256" key="16">
    <source>
        <dbReference type="ARBA" id="ARBA00049551"/>
    </source>
</evidence>
<dbReference type="GO" id="GO:0015990">
    <property type="term" value="P:electron transport coupled proton transport"/>
    <property type="evidence" value="ECO:0007669"/>
    <property type="project" value="TreeGrafter"/>
</dbReference>
<geneLocation type="mitochondrion" evidence="20"/>
<dbReference type="InterPro" id="IPR003918">
    <property type="entry name" value="NADH_UbQ_OxRdtase"/>
</dbReference>
<evidence type="ECO:0000256" key="9">
    <source>
        <dbReference type="ARBA" id="ARBA00022967"/>
    </source>
</evidence>
<evidence type="ECO:0000256" key="8">
    <source>
        <dbReference type="ARBA" id="ARBA00022692"/>
    </source>
</evidence>
<feature type="transmembrane region" description="Helical" evidence="17">
    <location>
        <begin position="337"/>
        <end position="355"/>
    </location>
</feature>
<dbReference type="EMBL" id="MT677867">
    <property type="protein sequence ID" value="QOH91260.1"/>
    <property type="molecule type" value="Genomic_DNA"/>
</dbReference>
<dbReference type="GO" id="GO:0031966">
    <property type="term" value="C:mitochondrial membrane"/>
    <property type="evidence" value="ECO:0007669"/>
    <property type="project" value="UniProtKB-SubCell"/>
</dbReference>
<feature type="transmembrane region" description="Helical" evidence="17">
    <location>
        <begin position="238"/>
        <end position="260"/>
    </location>
</feature>
<dbReference type="GO" id="GO:0003954">
    <property type="term" value="F:NADH dehydrogenase activity"/>
    <property type="evidence" value="ECO:0007669"/>
    <property type="project" value="TreeGrafter"/>
</dbReference>
<dbReference type="Pfam" id="PF00361">
    <property type="entry name" value="Proton_antipo_M"/>
    <property type="match status" value="1"/>
</dbReference>
<evidence type="ECO:0000313" key="20">
    <source>
        <dbReference type="EMBL" id="QOH91260.1"/>
    </source>
</evidence>
<dbReference type="EC" id="7.1.1.2" evidence="4 17"/>
<evidence type="ECO:0000256" key="13">
    <source>
        <dbReference type="ARBA" id="ARBA00023075"/>
    </source>
</evidence>
<evidence type="ECO:0000256" key="14">
    <source>
        <dbReference type="ARBA" id="ARBA00023128"/>
    </source>
</evidence>
<comment type="function">
    <text evidence="17">Core subunit of the mitochondrial membrane respiratory chain NADH dehydrogenase (Complex I) which catalyzes electron transfer from NADH through the respiratory chain, using ubiquinone as an electron acceptor. Essential for the catalytic activity and assembly of complex I.</text>
</comment>
<evidence type="ECO:0000259" key="18">
    <source>
        <dbReference type="Pfam" id="PF00361"/>
    </source>
</evidence>
<feature type="transmembrane region" description="Helical" evidence="17">
    <location>
        <begin position="205"/>
        <end position="226"/>
    </location>
</feature>
<organism evidence="20">
    <name type="scientific">Macrostemum floridum</name>
    <dbReference type="NCBI Taxonomy" id="486976"/>
    <lineage>
        <taxon>Eukaryota</taxon>
        <taxon>Metazoa</taxon>
        <taxon>Ecdysozoa</taxon>
        <taxon>Arthropoda</taxon>
        <taxon>Hexapoda</taxon>
        <taxon>Insecta</taxon>
        <taxon>Pterygota</taxon>
        <taxon>Neoptera</taxon>
        <taxon>Endopterygota</taxon>
        <taxon>Trichoptera</taxon>
        <taxon>Annulipalpia</taxon>
        <taxon>Hydropsychoidea</taxon>
        <taxon>Hydropsychidae</taxon>
        <taxon>Macronematinae</taxon>
        <taxon>Macronematini</taxon>
        <taxon>Macrostemum</taxon>
    </lineage>
</organism>
<dbReference type="InterPro" id="IPR001750">
    <property type="entry name" value="ND/Mrp_TM"/>
</dbReference>
<dbReference type="Pfam" id="PF01059">
    <property type="entry name" value="Oxidored_q5_N"/>
    <property type="match status" value="1"/>
</dbReference>
<feature type="transmembrane region" description="Helical" evidence="17">
    <location>
        <begin position="139"/>
        <end position="158"/>
    </location>
</feature>
<keyword evidence="11 17" id="KW-1133">Transmembrane helix</keyword>
<dbReference type="AlphaFoldDB" id="A0A7L8XEM6"/>
<evidence type="ECO:0000256" key="10">
    <source>
        <dbReference type="ARBA" id="ARBA00022982"/>
    </source>
</evidence>
<feature type="transmembrane region" description="Helical" evidence="17">
    <location>
        <begin position="414"/>
        <end position="434"/>
    </location>
</feature>
<keyword evidence="9" id="KW-1278">Translocase</keyword>
<keyword evidence="15 17" id="KW-0472">Membrane</keyword>
<proteinExistence type="inferred from homology"/>
<evidence type="ECO:0000256" key="3">
    <source>
        <dbReference type="ARBA" id="ARBA00009025"/>
    </source>
</evidence>
<evidence type="ECO:0000256" key="15">
    <source>
        <dbReference type="ARBA" id="ARBA00023136"/>
    </source>
</evidence>
<dbReference type="InterPro" id="IPR000260">
    <property type="entry name" value="NADH4_N"/>
</dbReference>
<comment type="subcellular location">
    <subcellularLocation>
        <location evidence="2 17">Mitochondrion membrane</location>
        <topology evidence="2 17">Multi-pass membrane protein</topology>
    </subcellularLocation>
</comment>
<dbReference type="GO" id="GO:0008137">
    <property type="term" value="F:NADH dehydrogenase (ubiquinone) activity"/>
    <property type="evidence" value="ECO:0007669"/>
    <property type="project" value="UniProtKB-UniRule"/>
</dbReference>
<evidence type="ECO:0000256" key="12">
    <source>
        <dbReference type="ARBA" id="ARBA00023027"/>
    </source>
</evidence>
<comment type="similarity">
    <text evidence="3 17">Belongs to the complex I subunit 4 family.</text>
</comment>
<evidence type="ECO:0000256" key="2">
    <source>
        <dbReference type="ARBA" id="ARBA00004225"/>
    </source>
</evidence>
<reference evidence="20" key="2">
    <citation type="journal article" date="2021" name="Mitochondrial DNA Part B Resour">
        <title>Mitochondrial genome of Macrostemum floridum (Trichoptera).</title>
        <authorList>
            <person name="Qin H.L."/>
            <person name="Zhong X.F."/>
            <person name="Li Y.M."/>
            <person name="Huang J.C."/>
            <person name="Wang H."/>
            <person name="Wang Y.J."/>
        </authorList>
    </citation>
    <scope>NUCLEOTIDE SEQUENCE</scope>
</reference>